<dbReference type="RefSeq" id="WP_136902374.1">
    <property type="nucleotide sequence ID" value="NZ_SUME01000007.1"/>
</dbReference>
<dbReference type="EMBL" id="SUME01000007">
    <property type="protein sequence ID" value="TJZ53580.1"/>
    <property type="molecule type" value="Genomic_DNA"/>
</dbReference>
<evidence type="ECO:0000313" key="2">
    <source>
        <dbReference type="EMBL" id="TJZ53580.1"/>
    </source>
</evidence>
<keyword evidence="3" id="KW-1185">Reference proteome</keyword>
<evidence type="ECO:0000313" key="3">
    <source>
        <dbReference type="Proteomes" id="UP000306808"/>
    </source>
</evidence>
<accession>A0A4U0NHL0</accession>
<proteinExistence type="predicted"/>
<dbReference type="Proteomes" id="UP000306808">
    <property type="component" value="Unassembled WGS sequence"/>
</dbReference>
<organism evidence="2 3">
    <name type="scientific">Sphingobacterium olei</name>
    <dbReference type="NCBI Taxonomy" id="2571155"/>
    <lineage>
        <taxon>Bacteria</taxon>
        <taxon>Pseudomonadati</taxon>
        <taxon>Bacteroidota</taxon>
        <taxon>Sphingobacteriia</taxon>
        <taxon>Sphingobacteriales</taxon>
        <taxon>Sphingobacteriaceae</taxon>
        <taxon>Sphingobacterium</taxon>
    </lineage>
</organism>
<evidence type="ECO:0000256" key="1">
    <source>
        <dbReference type="SAM" id="Coils"/>
    </source>
</evidence>
<name>A0A4U0NHL0_9SPHI</name>
<comment type="caution">
    <text evidence="2">The sequence shown here is derived from an EMBL/GenBank/DDBJ whole genome shotgun (WGS) entry which is preliminary data.</text>
</comment>
<feature type="coiled-coil region" evidence="1">
    <location>
        <begin position="139"/>
        <end position="173"/>
    </location>
</feature>
<protein>
    <submittedName>
        <fullName evidence="2">Uncharacterized protein</fullName>
    </submittedName>
</protein>
<gene>
    <name evidence="2" type="ORF">FAZ15_16200</name>
</gene>
<sequence length="174" mass="19939">MFIEVNFKRDIAQLAMLSDSYGWNVAKLYTGILPEGGGTTRAMAKVGKFNIQDQFILDNTGNFGIGTNSPTEKLSVNGNIRAKEIKVETANWPDYVFHKNYELTPLKDLKQFIKENGHLPEVPKAKEIEERGLSLGEMNKTLMKKIEELTLYLLQKENEMDEMRERLLRLEKGK</sequence>
<keyword evidence="1" id="KW-0175">Coiled coil</keyword>
<dbReference type="AlphaFoldDB" id="A0A4U0NHL0"/>
<reference evidence="2 3" key="1">
    <citation type="submission" date="2019-04" db="EMBL/GenBank/DDBJ databases">
        <title>Sphingobacterium olei sp. nov., isolated from oil-contaminated soil.</title>
        <authorList>
            <person name="Liu B."/>
        </authorList>
    </citation>
    <scope>NUCLEOTIDE SEQUENCE [LARGE SCALE GENOMIC DNA]</scope>
    <source>
        <strain evidence="2 3">HAL-9</strain>
    </source>
</reference>
<dbReference type="OrthoDB" id="657976at2"/>